<evidence type="ECO:0000313" key="1">
    <source>
        <dbReference type="EMBL" id="MBE9116317.1"/>
    </source>
</evidence>
<sequence length="84" mass="9624">MLKQMCWLPTAGTQGTKILHLRTNPIQGWRPYTSFPEYAVRDYPDRDGSKGFATFQKLNAQGWQLIPSSQVNQVFPLQPEKKVS</sequence>
<reference evidence="1" key="1">
    <citation type="submission" date="2020-10" db="EMBL/GenBank/DDBJ databases">
        <authorList>
            <person name="Castelo-Branco R."/>
            <person name="Eusebio N."/>
            <person name="Adriana R."/>
            <person name="Vieira A."/>
            <person name="Brugerolle De Fraissinette N."/>
            <person name="Rezende De Castro R."/>
            <person name="Schneider M.P."/>
            <person name="Vasconcelos V."/>
            <person name="Leao P.N."/>
        </authorList>
    </citation>
    <scope>NUCLEOTIDE SEQUENCE</scope>
    <source>
        <strain evidence="1">LEGE 07157</strain>
    </source>
</reference>
<accession>A0A8J7DW96</accession>
<dbReference type="EMBL" id="JADEWZ010000013">
    <property type="protein sequence ID" value="MBE9116317.1"/>
    <property type="molecule type" value="Genomic_DNA"/>
</dbReference>
<protein>
    <submittedName>
        <fullName evidence="1">Uncharacterized protein</fullName>
    </submittedName>
</protein>
<evidence type="ECO:0000313" key="2">
    <source>
        <dbReference type="Proteomes" id="UP000654482"/>
    </source>
</evidence>
<name>A0A8J7DW96_9CYAN</name>
<comment type="caution">
    <text evidence="1">The sequence shown here is derived from an EMBL/GenBank/DDBJ whole genome shotgun (WGS) entry which is preliminary data.</text>
</comment>
<gene>
    <name evidence="1" type="ORF">IQ249_10450</name>
</gene>
<organism evidence="1 2">
    <name type="scientific">Lusitaniella coriacea LEGE 07157</name>
    <dbReference type="NCBI Taxonomy" id="945747"/>
    <lineage>
        <taxon>Bacteria</taxon>
        <taxon>Bacillati</taxon>
        <taxon>Cyanobacteriota</taxon>
        <taxon>Cyanophyceae</taxon>
        <taxon>Spirulinales</taxon>
        <taxon>Lusitaniellaceae</taxon>
        <taxon>Lusitaniella</taxon>
    </lineage>
</organism>
<dbReference type="Proteomes" id="UP000654482">
    <property type="component" value="Unassembled WGS sequence"/>
</dbReference>
<dbReference type="RefSeq" id="WP_194029410.1">
    <property type="nucleotide sequence ID" value="NZ_JADEWZ010000013.1"/>
</dbReference>
<proteinExistence type="predicted"/>
<dbReference type="AlphaFoldDB" id="A0A8J7DW96"/>
<keyword evidence="2" id="KW-1185">Reference proteome</keyword>